<dbReference type="PATRIC" id="fig|1349767.4.peg.4072"/>
<dbReference type="InterPro" id="IPR010835">
    <property type="entry name" value="DUF1439"/>
</dbReference>
<feature type="chain" id="PRO_5004797512" evidence="1">
    <location>
        <begin position="33"/>
        <end position="191"/>
    </location>
</feature>
<evidence type="ECO:0000256" key="1">
    <source>
        <dbReference type="SAM" id="SignalP"/>
    </source>
</evidence>
<keyword evidence="2" id="KW-0449">Lipoprotein</keyword>
<name>W0V2D0_9BURK</name>
<sequence>MLLNASGKALPLLKNAALVAACVLLASCSTLIGPRQVDVPLARMQQGLDKRFPLHKRMLSILDVQLTHPQLSVLPERERVAISLDASVAPPFIRQSWSGSLALSGHLVIDTQRNAVLLSDATLDKVLIDGLDASQQKQFAKVANLVTEQLMRDTPIYSFKPEDLRYAGVQFVPTQINTTANGIVVTFEPVK</sequence>
<organism evidence="2 3">
    <name type="scientific">Janthinobacterium agaricidamnosum NBRC 102515 = DSM 9628</name>
    <dbReference type="NCBI Taxonomy" id="1349767"/>
    <lineage>
        <taxon>Bacteria</taxon>
        <taxon>Pseudomonadati</taxon>
        <taxon>Pseudomonadota</taxon>
        <taxon>Betaproteobacteria</taxon>
        <taxon>Burkholderiales</taxon>
        <taxon>Oxalobacteraceae</taxon>
        <taxon>Janthinobacterium</taxon>
    </lineage>
</organism>
<dbReference type="Proteomes" id="UP000027604">
    <property type="component" value="Chromosome I"/>
</dbReference>
<protein>
    <submittedName>
        <fullName evidence="2">Putative lipoprotein</fullName>
    </submittedName>
</protein>
<keyword evidence="3" id="KW-1185">Reference proteome</keyword>
<dbReference type="KEGG" id="jag:GJA_2330"/>
<evidence type="ECO:0000313" key="3">
    <source>
        <dbReference type="Proteomes" id="UP000027604"/>
    </source>
</evidence>
<proteinExistence type="predicted"/>
<dbReference type="RefSeq" id="WP_038491980.1">
    <property type="nucleotide sequence ID" value="NZ_BCTH01000088.1"/>
</dbReference>
<feature type="signal peptide" evidence="1">
    <location>
        <begin position="1"/>
        <end position="32"/>
    </location>
</feature>
<dbReference type="EMBL" id="HG322949">
    <property type="protein sequence ID" value="CDG82964.1"/>
    <property type="molecule type" value="Genomic_DNA"/>
</dbReference>
<dbReference type="HOGENOM" id="CLU_119404_0_0_4"/>
<evidence type="ECO:0000313" key="2">
    <source>
        <dbReference type="EMBL" id="CDG82964.1"/>
    </source>
</evidence>
<dbReference type="Pfam" id="PF07273">
    <property type="entry name" value="DUF1439"/>
    <property type="match status" value="1"/>
</dbReference>
<dbReference type="eggNOG" id="ENOG503386D">
    <property type="taxonomic scope" value="Bacteria"/>
</dbReference>
<gene>
    <name evidence="2" type="ORF">GJA_2330</name>
</gene>
<dbReference type="Gene3D" id="3.15.10.40">
    <property type="entry name" value="Uncharacterised protein PF07273, DUF1439"/>
    <property type="match status" value="1"/>
</dbReference>
<dbReference type="STRING" id="1349767.GJA_2330"/>
<dbReference type="OrthoDB" id="8535650at2"/>
<accession>W0V2D0</accession>
<keyword evidence="1" id="KW-0732">Signal</keyword>
<reference evidence="2 3" key="1">
    <citation type="journal article" date="2015" name="Genome Announc.">
        <title>Genome Sequence of Mushroom Soft-Rot Pathogen Janthinobacterium agaricidamnosum.</title>
        <authorList>
            <person name="Graupner K."/>
            <person name="Lackner G."/>
            <person name="Hertweck C."/>
        </authorList>
    </citation>
    <scope>NUCLEOTIDE SEQUENCE [LARGE SCALE GENOMIC DNA]</scope>
    <source>
        <strain evidence="3">NBRC 102515 / DSM 9628</strain>
    </source>
</reference>
<dbReference type="AlphaFoldDB" id="W0V2D0"/>